<protein>
    <submittedName>
        <fullName evidence="1">Uncharacterized protein</fullName>
    </submittedName>
</protein>
<keyword evidence="2" id="KW-1185">Reference proteome</keyword>
<organism evidence="1 2">
    <name type="scientific">Actinomadura rugatobispora</name>
    <dbReference type="NCBI Taxonomy" id="1994"/>
    <lineage>
        <taxon>Bacteria</taxon>
        <taxon>Bacillati</taxon>
        <taxon>Actinomycetota</taxon>
        <taxon>Actinomycetes</taxon>
        <taxon>Streptosporangiales</taxon>
        <taxon>Thermomonosporaceae</taxon>
        <taxon>Actinomadura</taxon>
    </lineage>
</organism>
<comment type="caution">
    <text evidence="1">The sequence shown here is derived from an EMBL/GenBank/DDBJ whole genome shotgun (WGS) entry which is preliminary data.</text>
</comment>
<proteinExistence type="predicted"/>
<sequence length="48" mass="5082">MDLAAGRTYQVRVDGLTSYLDGAGVDPDHNTATFTAPDWPGACTALRL</sequence>
<dbReference type="RefSeq" id="WP_378280010.1">
    <property type="nucleotide sequence ID" value="NZ_JBHSON010000004.1"/>
</dbReference>
<gene>
    <name evidence="1" type="ORF">ACFPZN_03390</name>
</gene>
<evidence type="ECO:0000313" key="1">
    <source>
        <dbReference type="EMBL" id="MFC5744655.1"/>
    </source>
</evidence>
<accession>A0ABW0ZN10</accession>
<dbReference type="EMBL" id="JBHSON010000004">
    <property type="protein sequence ID" value="MFC5744655.1"/>
    <property type="molecule type" value="Genomic_DNA"/>
</dbReference>
<reference evidence="2" key="1">
    <citation type="journal article" date="2019" name="Int. J. Syst. Evol. Microbiol.">
        <title>The Global Catalogue of Microorganisms (GCM) 10K type strain sequencing project: providing services to taxonomists for standard genome sequencing and annotation.</title>
        <authorList>
            <consortium name="The Broad Institute Genomics Platform"/>
            <consortium name="The Broad Institute Genome Sequencing Center for Infectious Disease"/>
            <person name="Wu L."/>
            <person name="Ma J."/>
        </authorList>
    </citation>
    <scope>NUCLEOTIDE SEQUENCE [LARGE SCALE GENOMIC DNA]</scope>
    <source>
        <strain evidence="2">KCTC 42087</strain>
    </source>
</reference>
<evidence type="ECO:0000313" key="2">
    <source>
        <dbReference type="Proteomes" id="UP001596074"/>
    </source>
</evidence>
<name>A0ABW0ZN10_9ACTN</name>
<dbReference type="Proteomes" id="UP001596074">
    <property type="component" value="Unassembled WGS sequence"/>
</dbReference>